<comment type="caution">
    <text evidence="2">The sequence shown here is derived from an EMBL/GenBank/DDBJ whole genome shotgun (WGS) entry which is preliminary data.</text>
</comment>
<dbReference type="EMBL" id="JAPQKO010000006">
    <property type="protein sequence ID" value="KAJ5156225.1"/>
    <property type="molecule type" value="Genomic_DNA"/>
</dbReference>
<gene>
    <name evidence="2" type="ORF">N7492_009028</name>
</gene>
<accession>A0A9W9HU47</accession>
<organism evidence="2 3">
    <name type="scientific">Penicillium capsulatum</name>
    <dbReference type="NCBI Taxonomy" id="69766"/>
    <lineage>
        <taxon>Eukaryota</taxon>
        <taxon>Fungi</taxon>
        <taxon>Dikarya</taxon>
        <taxon>Ascomycota</taxon>
        <taxon>Pezizomycotina</taxon>
        <taxon>Eurotiomycetes</taxon>
        <taxon>Eurotiomycetidae</taxon>
        <taxon>Eurotiales</taxon>
        <taxon>Aspergillaceae</taxon>
        <taxon>Penicillium</taxon>
    </lineage>
</organism>
<feature type="compositionally biased region" description="Low complexity" evidence="1">
    <location>
        <begin position="63"/>
        <end position="72"/>
    </location>
</feature>
<feature type="compositionally biased region" description="Low complexity" evidence="1">
    <location>
        <begin position="258"/>
        <end position="281"/>
    </location>
</feature>
<feature type="compositionally biased region" description="Low complexity" evidence="1">
    <location>
        <begin position="208"/>
        <end position="224"/>
    </location>
</feature>
<reference evidence="2" key="1">
    <citation type="submission" date="2022-11" db="EMBL/GenBank/DDBJ databases">
        <authorList>
            <person name="Petersen C."/>
        </authorList>
    </citation>
    <scope>NUCLEOTIDE SEQUENCE</scope>
    <source>
        <strain evidence="2">IBT 21917</strain>
    </source>
</reference>
<dbReference type="AlphaFoldDB" id="A0A9W9HU47"/>
<feature type="compositionally biased region" description="Acidic residues" evidence="1">
    <location>
        <begin position="103"/>
        <end position="113"/>
    </location>
</feature>
<protein>
    <recommendedName>
        <fullName evidence="4">Serine/threonine-protein kinase ppk6</fullName>
    </recommendedName>
</protein>
<dbReference type="OrthoDB" id="5420391at2759"/>
<evidence type="ECO:0000313" key="3">
    <source>
        <dbReference type="Proteomes" id="UP001146351"/>
    </source>
</evidence>
<feature type="region of interest" description="Disordered" evidence="1">
    <location>
        <begin position="1"/>
        <end position="284"/>
    </location>
</feature>
<feature type="compositionally biased region" description="Acidic residues" evidence="1">
    <location>
        <begin position="190"/>
        <end position="204"/>
    </location>
</feature>
<reference evidence="2" key="2">
    <citation type="journal article" date="2023" name="IMA Fungus">
        <title>Comparative genomic study of the Penicillium genus elucidates a diverse pangenome and 15 lateral gene transfer events.</title>
        <authorList>
            <person name="Petersen C."/>
            <person name="Sorensen T."/>
            <person name="Nielsen M.R."/>
            <person name="Sondergaard T.E."/>
            <person name="Sorensen J.L."/>
            <person name="Fitzpatrick D.A."/>
            <person name="Frisvad J.C."/>
            <person name="Nielsen K.L."/>
        </authorList>
    </citation>
    <scope>NUCLEOTIDE SEQUENCE</scope>
    <source>
        <strain evidence="2">IBT 21917</strain>
    </source>
</reference>
<evidence type="ECO:0000256" key="1">
    <source>
        <dbReference type="SAM" id="MobiDB-lite"/>
    </source>
</evidence>
<keyword evidence="3" id="KW-1185">Reference proteome</keyword>
<sequence>MSADLLAEFGHRSGPAQPSAGRSEAQPKANALLDAPAQTDDLLSLGSSGHHTDRPRDHNLRVQSSQQAAPAPQRKPAFQTFDLPHRHDSDLLFDATLDAPASDTEDDWGEFEGPESSVAPSHPQGLSSINAKGTPISESRSHQIQDPSGTIDLLDSLSMEDQAPASNPPTREPLKSKQQPQLKNPPSEPTWDDDSFGDWDEFADETTSNSPPVKPNSSKKQFPAQPAPPQSMWEDDEDWGDFNDGPSARPALTKPNQSSRPSTTSPSSNIIPGTSSSSPITVRPTNIPPPSVLLELLVDIFNNLQKEAAKAKARDTAHSIKNNTASNIHNTLETAARIIAGRTLRWKRDTILSQSMRIGPARAGKSSGMKLNAVNKHEDVKEKQDAVDVLSLWRERAALFNTVIQSAGRRPIPAVADPSALKVITGRPEAGAIKASHPCALCALKRDERVLKLDDEDVQDSFGEWWTEHWGHTACHEFWEANRSLLGQR</sequence>
<evidence type="ECO:0008006" key="4">
    <source>
        <dbReference type="Google" id="ProtNLM"/>
    </source>
</evidence>
<dbReference type="PANTHER" id="PTHR42084">
    <property type="entry name" value="YALI0E26631P"/>
    <property type="match status" value="1"/>
</dbReference>
<dbReference type="PANTHER" id="PTHR42084:SF1">
    <property type="entry name" value="SERINE_THREONINE-PROTEIN KINASE PPK6"/>
    <property type="match status" value="1"/>
</dbReference>
<dbReference type="Proteomes" id="UP001146351">
    <property type="component" value="Unassembled WGS sequence"/>
</dbReference>
<name>A0A9W9HU47_9EURO</name>
<feature type="compositionally biased region" description="Basic and acidic residues" evidence="1">
    <location>
        <begin position="50"/>
        <end position="60"/>
    </location>
</feature>
<evidence type="ECO:0000313" key="2">
    <source>
        <dbReference type="EMBL" id="KAJ5156225.1"/>
    </source>
</evidence>
<proteinExistence type="predicted"/>
<feature type="compositionally biased region" description="Polar residues" evidence="1">
    <location>
        <begin position="124"/>
        <end position="148"/>
    </location>
</feature>